<sequence length="379" mass="41863">MSSLQVTSAVPSAAAASMSAAMASASASAVAEAAENYSLYGPMNPNIAFNSAMAAIFGILFILQALAGVWTRQWWMLVSFLCACALEVIGYVGRSLSHDNTSDLNDFLLQFICLTIAPVFTMAGLYYQLGKLVEIYGHAFALLKNPMLYSYIFIVCDWISLIIQAVGGGMSGNAAANYDDTSTGDHIFVAGLAFQVASMTMFLFLWFHLLYQIFVVTRMQHVGTTKVSISLFRIPQSEIDYKYRAKFESLRLHPQRWIFRYFPWALTVSVLLVYVRCIYRVIELAEGWNGNLITHEVYFIILDALMISLATTIMTVFYPGFAFKGRSVKIPIQKDTGAREASDDANAGADSPTEALFPTEKELSSPRPASNRSSSFHSS</sequence>
<dbReference type="GO" id="GO:0000324">
    <property type="term" value="C:fungal-type vacuole"/>
    <property type="evidence" value="ECO:0007669"/>
    <property type="project" value="TreeGrafter"/>
</dbReference>
<protein>
    <recommendedName>
        <fullName evidence="9">Sphingoid long-chain base transporter RSB1</fullName>
    </recommendedName>
</protein>
<dbReference type="PANTHER" id="PTHR31465">
    <property type="entry name" value="PROTEIN RTA1-RELATED"/>
    <property type="match status" value="1"/>
</dbReference>
<evidence type="ECO:0000256" key="1">
    <source>
        <dbReference type="ARBA" id="ARBA00004651"/>
    </source>
</evidence>
<proteinExistence type="inferred from homology"/>
<evidence type="ECO:0000256" key="4">
    <source>
        <dbReference type="ARBA" id="ARBA00022692"/>
    </source>
</evidence>
<feature type="transmembrane region" description="Helical" evidence="11">
    <location>
        <begin position="261"/>
        <end position="282"/>
    </location>
</feature>
<feature type="transmembrane region" description="Helical" evidence="11">
    <location>
        <begin position="187"/>
        <end position="211"/>
    </location>
</feature>
<evidence type="ECO:0000256" key="3">
    <source>
        <dbReference type="ARBA" id="ARBA00022475"/>
    </source>
</evidence>
<feature type="transmembrane region" description="Helical" evidence="11">
    <location>
        <begin position="148"/>
        <end position="167"/>
    </location>
</feature>
<keyword evidence="3" id="KW-1003">Cell membrane</keyword>
<evidence type="ECO:0000256" key="9">
    <source>
        <dbReference type="ARBA" id="ARBA00041117"/>
    </source>
</evidence>
<keyword evidence="5 11" id="KW-1133">Transmembrane helix</keyword>
<comment type="similarity">
    <text evidence="2">Belongs to the lipid-translocating exporter (LTE) (TC 9.A.26.1) family.</text>
</comment>
<dbReference type="OrthoDB" id="3358017at2759"/>
<evidence type="ECO:0000256" key="6">
    <source>
        <dbReference type="ARBA" id="ARBA00023055"/>
    </source>
</evidence>
<evidence type="ECO:0000256" key="5">
    <source>
        <dbReference type="ARBA" id="ARBA00022989"/>
    </source>
</evidence>
<dbReference type="GO" id="GO:0005886">
    <property type="term" value="C:plasma membrane"/>
    <property type="evidence" value="ECO:0007669"/>
    <property type="project" value="UniProtKB-SubCell"/>
</dbReference>
<comment type="subcellular location">
    <subcellularLocation>
        <location evidence="1">Cell membrane</location>
        <topology evidence="1">Multi-pass membrane protein</topology>
    </subcellularLocation>
</comment>
<gene>
    <name evidence="12" type="ORF">LADA_0A01992G</name>
</gene>
<feature type="transmembrane region" description="Helical" evidence="11">
    <location>
        <begin position="297"/>
        <end position="321"/>
    </location>
</feature>
<dbReference type="AlphaFoldDB" id="A0A1G4IMV6"/>
<dbReference type="InterPro" id="IPR007568">
    <property type="entry name" value="RTA1"/>
</dbReference>
<evidence type="ECO:0000256" key="11">
    <source>
        <dbReference type="SAM" id="Phobius"/>
    </source>
</evidence>
<feature type="compositionally biased region" description="Low complexity" evidence="10">
    <location>
        <begin position="365"/>
        <end position="379"/>
    </location>
</feature>
<feature type="transmembrane region" description="Helical" evidence="11">
    <location>
        <begin position="107"/>
        <end position="127"/>
    </location>
</feature>
<evidence type="ECO:0000256" key="2">
    <source>
        <dbReference type="ARBA" id="ARBA00009969"/>
    </source>
</evidence>
<reference evidence="12 13" key="1">
    <citation type="submission" date="2016-03" db="EMBL/GenBank/DDBJ databases">
        <authorList>
            <person name="Devillers H."/>
        </authorList>
    </citation>
    <scope>NUCLEOTIDE SEQUENCE [LARGE SCALE GENOMIC DNA]</scope>
    <source>
        <strain evidence="12">CBS 10888</strain>
    </source>
</reference>
<dbReference type="Pfam" id="PF04479">
    <property type="entry name" value="RTA1"/>
    <property type="match status" value="1"/>
</dbReference>
<keyword evidence="7 11" id="KW-0472">Membrane</keyword>
<evidence type="ECO:0000256" key="8">
    <source>
        <dbReference type="ARBA" id="ARBA00037472"/>
    </source>
</evidence>
<feature type="transmembrane region" description="Helical" evidence="11">
    <location>
        <begin position="74"/>
        <end position="92"/>
    </location>
</feature>
<dbReference type="EMBL" id="LT598460">
    <property type="protein sequence ID" value="SCU77740.1"/>
    <property type="molecule type" value="Genomic_DNA"/>
</dbReference>
<comment type="function">
    <text evidence="8">Catalyzes the ATP-dependent translocation of sphingoid long-chain bases (LCBs) from the cytoplasmic site toward the extracytoplasmic side of the membrane (flip-flop). Involved in the establishment of the functional lipid asymmetry of the plasma membrane. Regulates intracellular levels of LCBs, sphingolipid precursors that are growth inhibitory at increased levels.</text>
</comment>
<feature type="region of interest" description="Disordered" evidence="10">
    <location>
        <begin position="335"/>
        <end position="379"/>
    </location>
</feature>
<keyword evidence="6" id="KW-0813">Transport</keyword>
<accession>A0A1G4IMV6</accession>
<keyword evidence="13" id="KW-1185">Reference proteome</keyword>
<evidence type="ECO:0000313" key="13">
    <source>
        <dbReference type="Proteomes" id="UP000190274"/>
    </source>
</evidence>
<name>A0A1G4IMV6_9SACH</name>
<organism evidence="12 13">
    <name type="scientific">Lachancea dasiensis</name>
    <dbReference type="NCBI Taxonomy" id="1072105"/>
    <lineage>
        <taxon>Eukaryota</taxon>
        <taxon>Fungi</taxon>
        <taxon>Dikarya</taxon>
        <taxon>Ascomycota</taxon>
        <taxon>Saccharomycotina</taxon>
        <taxon>Saccharomycetes</taxon>
        <taxon>Saccharomycetales</taxon>
        <taxon>Saccharomycetaceae</taxon>
        <taxon>Lachancea</taxon>
    </lineage>
</organism>
<feature type="transmembrane region" description="Helical" evidence="11">
    <location>
        <begin position="49"/>
        <end position="67"/>
    </location>
</feature>
<evidence type="ECO:0000313" key="12">
    <source>
        <dbReference type="EMBL" id="SCU77740.1"/>
    </source>
</evidence>
<dbReference type="Proteomes" id="UP000190274">
    <property type="component" value="Chromosome A"/>
</dbReference>
<dbReference type="PANTHER" id="PTHR31465:SF9">
    <property type="entry name" value="SPHINGOID LONG-CHAIN BASE TRANSPORTER RSB1"/>
    <property type="match status" value="1"/>
</dbReference>
<keyword evidence="4 11" id="KW-0812">Transmembrane</keyword>
<dbReference type="GO" id="GO:0006869">
    <property type="term" value="P:lipid transport"/>
    <property type="evidence" value="ECO:0007669"/>
    <property type="project" value="UniProtKB-KW"/>
</dbReference>
<evidence type="ECO:0000256" key="10">
    <source>
        <dbReference type="SAM" id="MobiDB-lite"/>
    </source>
</evidence>
<keyword evidence="6" id="KW-0445">Lipid transport</keyword>
<evidence type="ECO:0000256" key="7">
    <source>
        <dbReference type="ARBA" id="ARBA00023136"/>
    </source>
</evidence>